<dbReference type="InterPro" id="IPR019035">
    <property type="entry name" value="Mediator_Med12"/>
</dbReference>
<feature type="region of interest" description="Disordered" evidence="6">
    <location>
        <begin position="15"/>
        <end position="40"/>
    </location>
</feature>
<dbReference type="EMBL" id="JBJUIK010000010">
    <property type="protein sequence ID" value="KAL3517166.1"/>
    <property type="molecule type" value="Genomic_DNA"/>
</dbReference>
<dbReference type="Proteomes" id="UP001630127">
    <property type="component" value="Unassembled WGS sequence"/>
</dbReference>
<comment type="subcellular location">
    <subcellularLocation>
        <location evidence="1">Nucleus</location>
    </subcellularLocation>
</comment>
<dbReference type="GO" id="GO:0005634">
    <property type="term" value="C:nucleus"/>
    <property type="evidence" value="ECO:0007669"/>
    <property type="project" value="UniProtKB-SubCell"/>
</dbReference>
<evidence type="ECO:0000256" key="5">
    <source>
        <dbReference type="ARBA" id="ARBA00023242"/>
    </source>
</evidence>
<evidence type="ECO:0000256" key="4">
    <source>
        <dbReference type="ARBA" id="ARBA00023163"/>
    </source>
</evidence>
<comment type="similarity">
    <text evidence="2">Belongs to the Mediator complex subunit 12 family.</text>
</comment>
<evidence type="ECO:0000256" key="2">
    <source>
        <dbReference type="ARBA" id="ARBA00010289"/>
    </source>
</evidence>
<dbReference type="PANTHER" id="PTHR46567">
    <property type="entry name" value="MEDIATOR OF RNA POLYMERASE II TRANSCRIPTION SUBUNIT 12"/>
    <property type="match status" value="1"/>
</dbReference>
<sequence>MQRYHAASCTSAVNNTSIGGSARDTSRAESSSIPPNFSLTSRRPFSLTPYKLRCDKESLNSRLGPPDFHLQTPTCPEETLTKDYVQSGYKETVEGLEEAKEISLSQIQTFTKPVNILKCKESIRKCHRAINASRAQKRKAGQVYGVPLSGSLLTKPGIFPEQRPCGEEFRKKWIEGLSQLHKRLCSLVDHVPHGYRRKSLLEVLIRNNVPLLRATWFVKVTYLNQVRPGSSNLSSGVPDKTQFSRSEQWTKDIIDYLQALLDEFVLKNNFHSTMHVMDRSTQMIYPGSLQHRSDSASASTDVDEPSLHFKWWYVVRLLQWHHAEGLIVPSLIIDWVFSQLQEKESLGILQLLLPVIYGVIKAVVLCQTYVRTLVGIAIRFIQEPSPGGSDLVDNSRRAYTISALVEMLRYLILAVPDTFVALDYLPLPLCSVTHVVNNGSFLLKIAEDGSNMKTGPLEVACLQREKGAEVQPDSLAVGHIVSSIQKRAENLARAARPGHLGQNVAKALQALDNSLIHGDVWVAYKLLFENLCDGAVDERWIAEVSSCLRSSLKYIGAVTFSFISSIFFICEWATCDYRNFRTGPPSGQKLTGRKDFSQIYIAIRILQLKMMEMQRLSQCKNEGTLAVDPDLLYKYPGKLSASSACELKCSLKSGRTRNLSESFESPSPLHDIIVCWIDQHEVQNGEGVKRLQLLVMELVRAGVFYPQAYVRQLVVSGTMDWNGVSVDLERRKRHYRILKQLPVSYVHNALEEARILEGTMLLEVMNIYSNERRLVLHGLLDRHRSSDTWQKQKHYSNLGGGSASLSSVDKWRSSRGLSSLTAKSVVQVVELEDLKASIVVLLQLPRASLPSDTELEDLVGVFKRSTGSSINKMDIGEGTPGCEECIRVKRQKLSEDRCSYLQGVSAYALDDEDVWWLRRGPKSLDKVDPPPKQGKQSGRGRQKGVRKTQSLAQLAAARIEGSQGASTSHVCDNRVNCPHHRTGVEGDASKSVDGIRMPYGGDIVSIGEVLKKMRLVEKRAVMVWLISVVKHLVEEAEKTAAKVGQYGRPYSTVDDGNSPRWKLGEDELSMILYLMDVSNELVSAARFLLWLMPKVLSCPAASTHGGRNVLMLQRNAENVVCEVGEAFLVSSIRRYENIIVAADLVPETLKAAMHRVAATMASTGRVSGSPALVYARNLLKKYSNVASVVDWEKNLKSSYDKRLISELESGRLPDAEFGFPLGVPAGVEDLDDFFRQKISGVRVGSRVASTMRDLVQKQVDDIYNYFYGKERKLFGPGTLKSPGLEKLDDGYQIAQKIVMGLMDCMRQTGGAAQEGDPTLVSSAISAIVSSVGQVIVKIPDLTASNHLNFQSTSSSMHFARRILRIHMTCLCLLKDALGERQSRVFEVALAAETSTALAQVFVPGKAPRTQLHLSPESHDSSSNSSYEALNSSVKSVLGQGAKITGAISALLVGALLQGVTSLERMVTLFRLREGLDPVHFFRSLKSNSNGSARSIGAQKLDNSVEVSTHWFRVLVGNCRTVSDGFIVQLLGEASVLALSRMQRTLPLNLVVPPAYSIFAFVIWKGSIVSTGVGLRDDIQQLYQSLVLGIGDALKHLPFRDVCLRDTRGLYDLIATDSIDSEFAAALASHGVDTLMKPTAFIPLRARLFLDALIDCKMPQPLLKPENSYRMQGQGDSKAYYKEEEAKLRDKLVHVLDTLQPAKFHWQWVELRLLLNEQIVISKLESSASLVEAIKSVSPTADKFDASEKEKCFVELVLHRLLARPDAASLFSEVVHLFGRSLEDEMLMQTKWLLGGNDVLYGRKSIRQRLINNAESKLLSTKLQFWKPWGWCCSNSDSVKTRGNKRKFEVTSLEEGEVVDEGSDKRCPGRGSAKVVDVEGYIVSQQHVTERAFIDLVLPCVDQGSDDSRNTFASDMIKQMNNIEQQINALSRGATKSAGSVASGIETPASKGNSRKGMKGGSPGLAKRPAGPADGVPPSPGALRASMSLRLEFLLRLLPIMCTDGEPSGRSMRHTLASVILRLLGSRVVHEDAGHTISSTFNLSKRDVESLTEASATASIVSSGESLFDRLLLLLHGLLSSYRPSWLKLKSGSKSASECGKDFSVFDRELAQNLQNELDRMHLPDHIRWRIQTAMPVLLPSIRCSISCQPPSVSSASLATLQSSNPISVLHPSNSILPQRNPVSLVRTVTDVAGKAKQLQLQLQLQLQDQGLEIDPWTLLEDGAGVQSSSNSAAIGVSDHANLRASNWLKGAIRVRRTDLTYIGAVDEDS</sequence>
<dbReference type="Pfam" id="PF09497">
    <property type="entry name" value="Med12"/>
    <property type="match status" value="1"/>
</dbReference>
<feature type="compositionally biased region" description="Polar residues" evidence="6">
    <location>
        <begin position="28"/>
        <end position="40"/>
    </location>
</feature>
<proteinExistence type="inferred from homology"/>
<name>A0ABD2ZE98_9GENT</name>
<comment type="caution">
    <text evidence="8">The sequence shown here is derived from an EMBL/GenBank/DDBJ whole genome shotgun (WGS) entry which is preliminary data.</text>
</comment>
<evidence type="ECO:0000256" key="1">
    <source>
        <dbReference type="ARBA" id="ARBA00004123"/>
    </source>
</evidence>
<dbReference type="SMART" id="SM01281">
    <property type="entry name" value="Med12"/>
    <property type="match status" value="1"/>
</dbReference>
<dbReference type="PANTHER" id="PTHR46567:SF1">
    <property type="entry name" value="MEDIATOR OF RNA POLYMERASE II TRANSCRIPTION SUBUNIT 12"/>
    <property type="match status" value="1"/>
</dbReference>
<evidence type="ECO:0000313" key="9">
    <source>
        <dbReference type="Proteomes" id="UP001630127"/>
    </source>
</evidence>
<reference evidence="8 9" key="1">
    <citation type="submission" date="2024-11" db="EMBL/GenBank/DDBJ databases">
        <title>A near-complete genome assembly of Cinchona calisaya.</title>
        <authorList>
            <person name="Lian D.C."/>
            <person name="Zhao X.W."/>
            <person name="Wei L."/>
        </authorList>
    </citation>
    <scope>NUCLEOTIDE SEQUENCE [LARGE SCALE GENOMIC DNA]</scope>
    <source>
        <tissue evidence="8">Nenye</tissue>
    </source>
</reference>
<gene>
    <name evidence="8" type="ORF">ACH5RR_024068</name>
</gene>
<keyword evidence="9" id="KW-1185">Reference proteome</keyword>
<keyword evidence="3" id="KW-0805">Transcription regulation</keyword>
<feature type="region of interest" description="Disordered" evidence="6">
    <location>
        <begin position="1933"/>
        <end position="1980"/>
    </location>
</feature>
<accession>A0ABD2ZE98</accession>
<organism evidence="8 9">
    <name type="scientific">Cinchona calisaya</name>
    <dbReference type="NCBI Taxonomy" id="153742"/>
    <lineage>
        <taxon>Eukaryota</taxon>
        <taxon>Viridiplantae</taxon>
        <taxon>Streptophyta</taxon>
        <taxon>Embryophyta</taxon>
        <taxon>Tracheophyta</taxon>
        <taxon>Spermatophyta</taxon>
        <taxon>Magnoliopsida</taxon>
        <taxon>eudicotyledons</taxon>
        <taxon>Gunneridae</taxon>
        <taxon>Pentapetalae</taxon>
        <taxon>asterids</taxon>
        <taxon>lamiids</taxon>
        <taxon>Gentianales</taxon>
        <taxon>Rubiaceae</taxon>
        <taxon>Cinchonoideae</taxon>
        <taxon>Cinchoneae</taxon>
        <taxon>Cinchona</taxon>
    </lineage>
</organism>
<evidence type="ECO:0000256" key="6">
    <source>
        <dbReference type="SAM" id="MobiDB-lite"/>
    </source>
</evidence>
<evidence type="ECO:0000259" key="7">
    <source>
        <dbReference type="SMART" id="SM01281"/>
    </source>
</evidence>
<evidence type="ECO:0000313" key="8">
    <source>
        <dbReference type="EMBL" id="KAL3517166.1"/>
    </source>
</evidence>
<keyword evidence="4" id="KW-0804">Transcription</keyword>
<keyword evidence="5" id="KW-0539">Nucleus</keyword>
<evidence type="ECO:0000256" key="3">
    <source>
        <dbReference type="ARBA" id="ARBA00023015"/>
    </source>
</evidence>
<protein>
    <recommendedName>
        <fullName evidence="7">Mediator complex subunit Med12 domain-containing protein</fullName>
    </recommendedName>
</protein>
<feature type="region of interest" description="Disordered" evidence="6">
    <location>
        <begin position="921"/>
        <end position="947"/>
    </location>
</feature>
<feature type="domain" description="Mediator complex subunit Med12" evidence="7">
    <location>
        <begin position="158"/>
        <end position="219"/>
    </location>
</feature>